<feature type="transmembrane region" description="Helical" evidence="6">
    <location>
        <begin position="39"/>
        <end position="61"/>
    </location>
</feature>
<dbReference type="GO" id="GO:0005886">
    <property type="term" value="C:plasma membrane"/>
    <property type="evidence" value="ECO:0007669"/>
    <property type="project" value="UniProtKB-SubCell"/>
</dbReference>
<evidence type="ECO:0000256" key="4">
    <source>
        <dbReference type="ARBA" id="ARBA00022989"/>
    </source>
</evidence>
<evidence type="ECO:0000256" key="3">
    <source>
        <dbReference type="ARBA" id="ARBA00022692"/>
    </source>
</evidence>
<dbReference type="eggNOG" id="COG1280">
    <property type="taxonomic scope" value="Bacteria"/>
</dbReference>
<dbReference type="InterPro" id="IPR001123">
    <property type="entry name" value="LeuE-type"/>
</dbReference>
<dbReference type="PATRIC" id="fig|631454.5.peg.3814"/>
<dbReference type="STRING" id="631454.N177_3862"/>
<name>V4RHH3_9HYPH</name>
<dbReference type="AlphaFoldDB" id="V4RHH3"/>
<feature type="transmembrane region" description="Helical" evidence="6">
    <location>
        <begin position="179"/>
        <end position="196"/>
    </location>
</feature>
<evidence type="ECO:0000256" key="2">
    <source>
        <dbReference type="ARBA" id="ARBA00022475"/>
    </source>
</evidence>
<dbReference type="GO" id="GO:0033228">
    <property type="term" value="P:cysteine export across plasma membrane"/>
    <property type="evidence" value="ECO:0007669"/>
    <property type="project" value="TreeGrafter"/>
</dbReference>
<accession>V4RHH3</accession>
<organism evidence="7 8">
    <name type="scientific">Lutibaculum baratangense AMV1</name>
    <dbReference type="NCBI Taxonomy" id="631454"/>
    <lineage>
        <taxon>Bacteria</taxon>
        <taxon>Pseudomonadati</taxon>
        <taxon>Pseudomonadota</taxon>
        <taxon>Alphaproteobacteria</taxon>
        <taxon>Hyphomicrobiales</taxon>
        <taxon>Tepidamorphaceae</taxon>
        <taxon>Lutibaculum</taxon>
    </lineage>
</organism>
<keyword evidence="4 6" id="KW-1133">Transmembrane helix</keyword>
<dbReference type="OrthoDB" id="9812084at2"/>
<feature type="transmembrane region" description="Helical" evidence="6">
    <location>
        <begin position="142"/>
        <end position="167"/>
    </location>
</feature>
<reference evidence="7 8" key="1">
    <citation type="journal article" date="2014" name="Genome Announc.">
        <title>Draft Genome Sequence of Lutibaculum baratangense Strain AMV1T, Isolated from a Mud Volcano in Andamans, India.</title>
        <authorList>
            <person name="Singh A."/>
            <person name="Sreenivas A."/>
            <person name="Sathyanarayana Reddy G."/>
            <person name="Pinnaka A.K."/>
            <person name="Shivaji S."/>
        </authorList>
    </citation>
    <scope>NUCLEOTIDE SEQUENCE [LARGE SCALE GENOMIC DNA]</scope>
    <source>
        <strain evidence="7 8">AMV1</strain>
    </source>
</reference>
<dbReference type="PANTHER" id="PTHR30086">
    <property type="entry name" value="ARGININE EXPORTER PROTEIN ARGO"/>
    <property type="match status" value="1"/>
</dbReference>
<comment type="caution">
    <text evidence="7">The sequence shown here is derived from an EMBL/GenBank/DDBJ whole genome shotgun (WGS) entry which is preliminary data.</text>
</comment>
<evidence type="ECO:0000256" key="6">
    <source>
        <dbReference type="SAM" id="Phobius"/>
    </source>
</evidence>
<sequence>MDAHLILAVTLFAFAGAMTPGPNNLMLVTSGVNFGFTRTIPHMMGITWGFALLMLVVALGLGAIFREVPALQIAVKILGGAYLLWLAWKIALSRSMGEAKRAGAPMSFLQAAAFQWVNPKGLTMAIAATAAYTDPARYARSVTVMVVVFTLVTLVSVTTWTGFGAALKTWLAQPTRLKWFNRTMGALLVLSLWPMLM</sequence>
<comment type="subcellular location">
    <subcellularLocation>
        <location evidence="1">Cell membrane</location>
        <topology evidence="1">Multi-pass membrane protein</topology>
    </subcellularLocation>
</comment>
<keyword evidence="2" id="KW-1003">Cell membrane</keyword>
<evidence type="ECO:0000256" key="5">
    <source>
        <dbReference type="ARBA" id="ARBA00023136"/>
    </source>
</evidence>
<keyword evidence="5 6" id="KW-0472">Membrane</keyword>
<proteinExistence type="predicted"/>
<evidence type="ECO:0000313" key="7">
    <source>
        <dbReference type="EMBL" id="ESR22725.1"/>
    </source>
</evidence>
<evidence type="ECO:0000256" key="1">
    <source>
        <dbReference type="ARBA" id="ARBA00004651"/>
    </source>
</evidence>
<keyword evidence="8" id="KW-1185">Reference proteome</keyword>
<dbReference type="RefSeq" id="WP_023433971.1">
    <property type="nucleotide sequence ID" value="NZ_AWXZ01000040.1"/>
</dbReference>
<dbReference type="Proteomes" id="UP000017819">
    <property type="component" value="Unassembled WGS sequence"/>
</dbReference>
<dbReference type="PANTHER" id="PTHR30086:SF20">
    <property type="entry name" value="ARGININE EXPORTER PROTEIN ARGO-RELATED"/>
    <property type="match status" value="1"/>
</dbReference>
<keyword evidence="3 6" id="KW-0812">Transmembrane</keyword>
<feature type="transmembrane region" description="Helical" evidence="6">
    <location>
        <begin position="73"/>
        <end position="91"/>
    </location>
</feature>
<evidence type="ECO:0000313" key="8">
    <source>
        <dbReference type="Proteomes" id="UP000017819"/>
    </source>
</evidence>
<dbReference type="GO" id="GO:0015171">
    <property type="term" value="F:amino acid transmembrane transporter activity"/>
    <property type="evidence" value="ECO:0007669"/>
    <property type="project" value="TreeGrafter"/>
</dbReference>
<gene>
    <name evidence="7" type="ORF">N177_3862</name>
</gene>
<protein>
    <submittedName>
        <fullName evidence="7">Transporter, LysE family</fullName>
    </submittedName>
</protein>
<dbReference type="EMBL" id="AWXZ01000040">
    <property type="protein sequence ID" value="ESR22725.1"/>
    <property type="molecule type" value="Genomic_DNA"/>
</dbReference>
<dbReference type="Pfam" id="PF01810">
    <property type="entry name" value="LysE"/>
    <property type="match status" value="1"/>
</dbReference>